<dbReference type="AlphaFoldDB" id="A0AAV4H5Q3"/>
<feature type="signal peptide" evidence="1">
    <location>
        <begin position="1"/>
        <end position="32"/>
    </location>
</feature>
<dbReference type="SUPFAM" id="SSF63712">
    <property type="entry name" value="Nicotinic receptor ligand binding domain-like"/>
    <property type="match status" value="1"/>
</dbReference>
<evidence type="ECO:0000313" key="4">
    <source>
        <dbReference type="Proteomes" id="UP000762676"/>
    </source>
</evidence>
<keyword evidence="1" id="KW-0732">Signal</keyword>
<dbReference type="EMBL" id="BMAT01001755">
    <property type="protein sequence ID" value="GFR91956.1"/>
    <property type="molecule type" value="Genomic_DNA"/>
</dbReference>
<dbReference type="PANTHER" id="PTHR18945">
    <property type="entry name" value="NEUROTRANSMITTER GATED ION CHANNEL"/>
    <property type="match status" value="1"/>
</dbReference>
<dbReference type="InterPro" id="IPR006202">
    <property type="entry name" value="Neur_chan_lig-bd"/>
</dbReference>
<proteinExistence type="predicted"/>
<evidence type="ECO:0000313" key="3">
    <source>
        <dbReference type="EMBL" id="GFR91956.1"/>
    </source>
</evidence>
<comment type="caution">
    <text evidence="3">The sequence shown here is derived from an EMBL/GenBank/DDBJ whole genome shotgun (WGS) entry which is preliminary data.</text>
</comment>
<dbReference type="InterPro" id="IPR006201">
    <property type="entry name" value="Neur_channel"/>
</dbReference>
<accession>A0AAV4H5Q3</accession>
<dbReference type="Proteomes" id="UP000762676">
    <property type="component" value="Unassembled WGS sequence"/>
</dbReference>
<sequence>MLSLRIKDIPGNMERLAVFVAFLVLSTDVISASSGPATQANIYTALQIVLGESHPDIPPLTSGSGPVTVSTGLSLTAIREVDTEKNELEIVAMISQQWTNRQLAWGELLYGNNRTPSVTIDKSKVWVPDIVAYNAVTAPELLSPERVLVNENGTVVYVPLVRFRFKCYLGNVDTDDGSVCVLRLGPWTENADVVDVVAQDVILSSYDSEPEYELVEAASARYLVAFPCCEGYYSQARFSFNIRKRKSSLQNFFDW</sequence>
<keyword evidence="4" id="KW-1185">Reference proteome</keyword>
<dbReference type="InterPro" id="IPR036734">
    <property type="entry name" value="Neur_chan_lig-bd_sf"/>
</dbReference>
<dbReference type="Pfam" id="PF02931">
    <property type="entry name" value="Neur_chan_LBD"/>
    <property type="match status" value="1"/>
</dbReference>
<organism evidence="3 4">
    <name type="scientific">Elysia marginata</name>
    <dbReference type="NCBI Taxonomy" id="1093978"/>
    <lineage>
        <taxon>Eukaryota</taxon>
        <taxon>Metazoa</taxon>
        <taxon>Spiralia</taxon>
        <taxon>Lophotrochozoa</taxon>
        <taxon>Mollusca</taxon>
        <taxon>Gastropoda</taxon>
        <taxon>Heterobranchia</taxon>
        <taxon>Euthyneura</taxon>
        <taxon>Panpulmonata</taxon>
        <taxon>Sacoglossa</taxon>
        <taxon>Placobranchoidea</taxon>
        <taxon>Plakobranchidae</taxon>
        <taxon>Elysia</taxon>
    </lineage>
</organism>
<dbReference type="GO" id="GO:0005230">
    <property type="term" value="F:extracellular ligand-gated monoatomic ion channel activity"/>
    <property type="evidence" value="ECO:0007669"/>
    <property type="project" value="InterPro"/>
</dbReference>
<evidence type="ECO:0000256" key="1">
    <source>
        <dbReference type="SAM" id="SignalP"/>
    </source>
</evidence>
<reference evidence="3 4" key="1">
    <citation type="journal article" date="2021" name="Elife">
        <title>Chloroplast acquisition without the gene transfer in kleptoplastic sea slugs, Plakobranchus ocellatus.</title>
        <authorList>
            <person name="Maeda T."/>
            <person name="Takahashi S."/>
            <person name="Yoshida T."/>
            <person name="Shimamura S."/>
            <person name="Takaki Y."/>
            <person name="Nagai Y."/>
            <person name="Toyoda A."/>
            <person name="Suzuki Y."/>
            <person name="Arimoto A."/>
            <person name="Ishii H."/>
            <person name="Satoh N."/>
            <person name="Nishiyama T."/>
            <person name="Hasebe M."/>
            <person name="Maruyama T."/>
            <person name="Minagawa J."/>
            <person name="Obokata J."/>
            <person name="Shigenobu S."/>
        </authorList>
    </citation>
    <scope>NUCLEOTIDE SEQUENCE [LARGE SCALE GENOMIC DNA]</scope>
</reference>
<gene>
    <name evidence="3" type="ORF">ElyMa_000856200</name>
</gene>
<protein>
    <submittedName>
        <fullName evidence="3">Neuronal acetylcholine receptor subunit alpha-6</fullName>
    </submittedName>
</protein>
<dbReference type="Gene3D" id="2.70.170.10">
    <property type="entry name" value="Neurotransmitter-gated ion-channel ligand-binding domain"/>
    <property type="match status" value="1"/>
</dbReference>
<feature type="domain" description="Neurotransmitter-gated ion-channel ligand-binding" evidence="2">
    <location>
        <begin position="55"/>
        <end position="245"/>
    </location>
</feature>
<dbReference type="GO" id="GO:0004888">
    <property type="term" value="F:transmembrane signaling receptor activity"/>
    <property type="evidence" value="ECO:0007669"/>
    <property type="project" value="InterPro"/>
</dbReference>
<keyword evidence="3" id="KW-0675">Receptor</keyword>
<name>A0AAV4H5Q3_9GAST</name>
<feature type="chain" id="PRO_5043752694" evidence="1">
    <location>
        <begin position="33"/>
        <end position="255"/>
    </location>
</feature>
<evidence type="ECO:0000259" key="2">
    <source>
        <dbReference type="Pfam" id="PF02931"/>
    </source>
</evidence>
<dbReference type="GO" id="GO:0016020">
    <property type="term" value="C:membrane"/>
    <property type="evidence" value="ECO:0007669"/>
    <property type="project" value="InterPro"/>
</dbReference>